<feature type="domain" description="HTH lysR-type" evidence="5">
    <location>
        <begin position="7"/>
        <end position="64"/>
    </location>
</feature>
<dbReference type="InterPro" id="IPR036390">
    <property type="entry name" value="WH_DNA-bd_sf"/>
</dbReference>
<dbReference type="GO" id="GO:0003700">
    <property type="term" value="F:DNA-binding transcription factor activity"/>
    <property type="evidence" value="ECO:0007669"/>
    <property type="project" value="InterPro"/>
</dbReference>
<gene>
    <name evidence="6" type="ORF">AD929_08995</name>
</gene>
<dbReference type="InterPro" id="IPR005119">
    <property type="entry name" value="LysR_subst-bd"/>
</dbReference>
<organism evidence="6 7">
    <name type="scientific">Gluconobacter potus</name>
    <dbReference type="NCBI Taxonomy" id="2724927"/>
    <lineage>
        <taxon>Bacteria</taxon>
        <taxon>Pseudomonadati</taxon>
        <taxon>Pseudomonadota</taxon>
        <taxon>Alphaproteobacteria</taxon>
        <taxon>Acetobacterales</taxon>
        <taxon>Acetobacteraceae</taxon>
        <taxon>Gluconobacter</taxon>
    </lineage>
</organism>
<accession>A0A149QU18</accession>
<keyword evidence="4" id="KW-0804">Transcription</keyword>
<dbReference type="EMBL" id="LHZB01000114">
    <property type="protein sequence ID" value="KXV00828.1"/>
    <property type="molecule type" value="Genomic_DNA"/>
</dbReference>
<dbReference type="Pfam" id="PF03466">
    <property type="entry name" value="LysR_substrate"/>
    <property type="match status" value="1"/>
</dbReference>
<evidence type="ECO:0000313" key="6">
    <source>
        <dbReference type="EMBL" id="KXV00828.1"/>
    </source>
</evidence>
<dbReference type="PANTHER" id="PTHR30579:SF7">
    <property type="entry name" value="HTH-TYPE TRANSCRIPTIONAL REGULATOR LRHA-RELATED"/>
    <property type="match status" value="1"/>
</dbReference>
<dbReference type="SUPFAM" id="SSF53850">
    <property type="entry name" value="Periplasmic binding protein-like II"/>
    <property type="match status" value="1"/>
</dbReference>
<dbReference type="PANTHER" id="PTHR30579">
    <property type="entry name" value="TRANSCRIPTIONAL REGULATOR"/>
    <property type="match status" value="1"/>
</dbReference>
<dbReference type="InterPro" id="IPR036388">
    <property type="entry name" value="WH-like_DNA-bd_sf"/>
</dbReference>
<evidence type="ECO:0000256" key="2">
    <source>
        <dbReference type="ARBA" id="ARBA00023015"/>
    </source>
</evidence>
<keyword evidence="3" id="KW-0238">DNA-binding</keyword>
<name>A0A149QU18_9PROT</name>
<dbReference type="Proteomes" id="UP000075573">
    <property type="component" value="Unassembled WGS sequence"/>
</dbReference>
<dbReference type="GO" id="GO:0003677">
    <property type="term" value="F:DNA binding"/>
    <property type="evidence" value="ECO:0007669"/>
    <property type="project" value="UniProtKB-KW"/>
</dbReference>
<comment type="caution">
    <text evidence="6">The sequence shown here is derived from an EMBL/GenBank/DDBJ whole genome shotgun (WGS) entry which is preliminary data.</text>
</comment>
<evidence type="ECO:0000256" key="4">
    <source>
        <dbReference type="ARBA" id="ARBA00023163"/>
    </source>
</evidence>
<dbReference type="InterPro" id="IPR050176">
    <property type="entry name" value="LTTR"/>
</dbReference>
<dbReference type="PATRIC" id="fig|442.7.peg.1390"/>
<dbReference type="FunFam" id="1.10.10.10:FF:000001">
    <property type="entry name" value="LysR family transcriptional regulator"/>
    <property type="match status" value="1"/>
</dbReference>
<keyword evidence="2" id="KW-0805">Transcription regulation</keyword>
<evidence type="ECO:0000313" key="7">
    <source>
        <dbReference type="Proteomes" id="UP000075573"/>
    </source>
</evidence>
<evidence type="ECO:0000256" key="1">
    <source>
        <dbReference type="ARBA" id="ARBA00009437"/>
    </source>
</evidence>
<dbReference type="PROSITE" id="PS50931">
    <property type="entry name" value="HTH_LYSR"/>
    <property type="match status" value="1"/>
</dbReference>
<proteinExistence type="inferred from homology"/>
<dbReference type="Gene3D" id="1.10.10.10">
    <property type="entry name" value="Winged helix-like DNA-binding domain superfamily/Winged helix DNA-binding domain"/>
    <property type="match status" value="1"/>
</dbReference>
<protein>
    <submittedName>
        <fullName evidence="6">LysR family transcriptional regulator</fullName>
    </submittedName>
</protein>
<dbReference type="AlphaFoldDB" id="A0A149QU18"/>
<dbReference type="Gene3D" id="3.40.190.10">
    <property type="entry name" value="Periplasmic binding protein-like II"/>
    <property type="match status" value="2"/>
</dbReference>
<dbReference type="Pfam" id="PF00126">
    <property type="entry name" value="HTH_1"/>
    <property type="match status" value="1"/>
</dbReference>
<reference evidence="6 7" key="1">
    <citation type="submission" date="2015-06" db="EMBL/GenBank/DDBJ databases">
        <title>Improved classification and identification of acetic acid bacteria using matrix-assisted laser desorption/ionization time-of-flight mass spectrometry; Gluconobacter nephelii and Gluconobacter uchimurae are later heterotypic synonyms of Gluconobacter japonicus and Gluconobacter oxydans, respectively.</title>
        <authorList>
            <person name="Li L."/>
            <person name="Cleenwerck I."/>
            <person name="De Vuyst L."/>
            <person name="Vandamme P."/>
        </authorList>
    </citation>
    <scope>NUCLEOTIDE SEQUENCE [LARGE SCALE GENOMIC DNA]</scope>
    <source>
        <strain evidence="6 7">LMG 1764</strain>
    </source>
</reference>
<comment type="similarity">
    <text evidence="1">Belongs to the LysR transcriptional regulatory family.</text>
</comment>
<evidence type="ECO:0000256" key="3">
    <source>
        <dbReference type="ARBA" id="ARBA00023125"/>
    </source>
</evidence>
<evidence type="ECO:0000259" key="5">
    <source>
        <dbReference type="PROSITE" id="PS50931"/>
    </source>
</evidence>
<dbReference type="InterPro" id="IPR000847">
    <property type="entry name" value="LysR_HTH_N"/>
</dbReference>
<dbReference type="PRINTS" id="PR00039">
    <property type="entry name" value="HTHLYSR"/>
</dbReference>
<sequence length="294" mass="32606">MKDQMHLDPFHLQSFLAVAETLHFTSAAQSQGVSQSTISQHVSRLEEQLGTRLLARSTKSVRLTEDGTALIGLARQLLQCEDSILSRFRQETPRGTIRLGVTEDLLLTRFPEILGTFRASHPSLQITMTVGLSAYLARLLDQGELDVWCGMRRTTETRGQKLWTEDMRWYAPTGTEFPAEQSIPLVTFPDGSVTRRLAIETLNKAGRAWHLAFTSGSLGALLAAVRAGYGVTPQPAFLRNAEHLPHCAPGLLPEMPQVEFIASTRHQTAQGPEELLIRTLCAHIPRLQPDLLPL</sequence>
<dbReference type="SUPFAM" id="SSF46785">
    <property type="entry name" value="Winged helix' DNA-binding domain"/>
    <property type="match status" value="1"/>
</dbReference>